<proteinExistence type="predicted"/>
<dbReference type="EMBL" id="BEXD01004259">
    <property type="protein sequence ID" value="GBC08930.1"/>
    <property type="molecule type" value="Genomic_DNA"/>
</dbReference>
<dbReference type="AlphaFoldDB" id="A0A2Z6SFB9"/>
<gene>
    <name evidence="1" type="ORF">RclHR1_00850011</name>
</gene>
<comment type="caution">
    <text evidence="1">The sequence shown here is derived from an EMBL/GenBank/DDBJ whole genome shotgun (WGS) entry which is preliminary data.</text>
</comment>
<evidence type="ECO:0000313" key="1">
    <source>
        <dbReference type="EMBL" id="GBC08930.1"/>
    </source>
</evidence>
<organism evidence="1 2">
    <name type="scientific">Rhizophagus clarus</name>
    <dbReference type="NCBI Taxonomy" id="94130"/>
    <lineage>
        <taxon>Eukaryota</taxon>
        <taxon>Fungi</taxon>
        <taxon>Fungi incertae sedis</taxon>
        <taxon>Mucoromycota</taxon>
        <taxon>Glomeromycotina</taxon>
        <taxon>Glomeromycetes</taxon>
        <taxon>Glomerales</taxon>
        <taxon>Glomeraceae</taxon>
        <taxon>Rhizophagus</taxon>
    </lineage>
</organism>
<protein>
    <submittedName>
        <fullName evidence="1">Uncharacterized protein</fullName>
    </submittedName>
</protein>
<accession>A0A2Z6SFB9</accession>
<reference evidence="1 2" key="1">
    <citation type="submission" date="2017-11" db="EMBL/GenBank/DDBJ databases">
        <title>The genome of Rhizophagus clarus HR1 reveals common genetic basis of auxotrophy among arbuscular mycorrhizal fungi.</title>
        <authorList>
            <person name="Kobayashi Y."/>
        </authorList>
    </citation>
    <scope>NUCLEOTIDE SEQUENCE [LARGE SCALE GENOMIC DNA]</scope>
    <source>
        <strain evidence="1 2">HR1</strain>
    </source>
</reference>
<keyword evidence="2" id="KW-1185">Reference proteome</keyword>
<name>A0A2Z6SFB9_9GLOM</name>
<evidence type="ECO:0000313" key="2">
    <source>
        <dbReference type="Proteomes" id="UP000247702"/>
    </source>
</evidence>
<sequence>MHKNTLTGENWEVKTHGKREILDAKKKRKKTAKNKKAKELGLKILDANENVQAYIKRLVDQSTPPSTLRLQSDQEIEIPVPTQGDSSVSEYFESIKMYAIAQNKDLDDLNIKINFIIGLSLDNAKRVKEFGFKKPLKEIVEYLVGQKI</sequence>
<dbReference type="Proteomes" id="UP000247702">
    <property type="component" value="Unassembled WGS sequence"/>
</dbReference>